<organism evidence="5 6">
    <name type="scientific">Exophiala sideris</name>
    <dbReference type="NCBI Taxonomy" id="1016849"/>
    <lineage>
        <taxon>Eukaryota</taxon>
        <taxon>Fungi</taxon>
        <taxon>Dikarya</taxon>
        <taxon>Ascomycota</taxon>
        <taxon>Pezizomycotina</taxon>
        <taxon>Eurotiomycetes</taxon>
        <taxon>Chaetothyriomycetidae</taxon>
        <taxon>Chaetothyriales</taxon>
        <taxon>Herpotrichiellaceae</taxon>
        <taxon>Exophiala</taxon>
    </lineage>
</organism>
<reference evidence="5 6" key="1">
    <citation type="submission" date="2023-08" db="EMBL/GenBank/DDBJ databases">
        <title>Black Yeasts Isolated from many extreme environments.</title>
        <authorList>
            <person name="Coleine C."/>
            <person name="Stajich J.E."/>
            <person name="Selbmann L."/>
        </authorList>
    </citation>
    <scope>NUCLEOTIDE SEQUENCE [LARGE SCALE GENOMIC DNA]</scope>
    <source>
        <strain evidence="5 6">CCFEE 6328</strain>
    </source>
</reference>
<gene>
    <name evidence="5" type="ORF">LTR69_008812</name>
</gene>
<evidence type="ECO:0000256" key="4">
    <source>
        <dbReference type="ARBA" id="ARBA00023242"/>
    </source>
</evidence>
<proteinExistence type="predicted"/>
<dbReference type="Proteomes" id="UP001345691">
    <property type="component" value="Unassembled WGS sequence"/>
</dbReference>
<dbReference type="InterPro" id="IPR051127">
    <property type="entry name" value="Fungal_SecMet_Regulators"/>
</dbReference>
<keyword evidence="1" id="KW-0805">Transcription regulation</keyword>
<evidence type="ECO:0000256" key="3">
    <source>
        <dbReference type="ARBA" id="ARBA00023163"/>
    </source>
</evidence>
<dbReference type="PANTHER" id="PTHR47424:SF3">
    <property type="entry name" value="REGULATORY PROTEIN GAL4"/>
    <property type="match status" value="1"/>
</dbReference>
<evidence type="ECO:0000256" key="2">
    <source>
        <dbReference type="ARBA" id="ARBA00023125"/>
    </source>
</evidence>
<dbReference type="CDD" id="cd12148">
    <property type="entry name" value="fungal_TF_MHR"/>
    <property type="match status" value="1"/>
</dbReference>
<evidence type="ECO:0000313" key="6">
    <source>
        <dbReference type="Proteomes" id="UP001345691"/>
    </source>
</evidence>
<comment type="caution">
    <text evidence="5">The sequence shown here is derived from an EMBL/GenBank/DDBJ whole genome shotgun (WGS) entry which is preliminary data.</text>
</comment>
<protein>
    <submittedName>
        <fullName evidence="5">Uncharacterized protein</fullName>
    </submittedName>
</protein>
<evidence type="ECO:0000313" key="5">
    <source>
        <dbReference type="EMBL" id="KAK5054904.1"/>
    </source>
</evidence>
<accession>A0ABR0J2G7</accession>
<dbReference type="PANTHER" id="PTHR47424">
    <property type="entry name" value="REGULATORY PROTEIN GAL4"/>
    <property type="match status" value="1"/>
</dbReference>
<dbReference type="EMBL" id="JAVRRF010000022">
    <property type="protein sequence ID" value="KAK5054904.1"/>
    <property type="molecule type" value="Genomic_DNA"/>
</dbReference>
<keyword evidence="4" id="KW-0539">Nucleus</keyword>
<sequence>MATALSCYGYACRWNGGIVKKSASESNGANLKWLSMETEGQKFRNAITVYDSLIRDLRKSLSQDDCKTVDLRLASIQLPDYLAKQIGKGGTSIPHTPEQEVADDRQPAVFQRYLGEASDIRFFHAMESTFGQQSEFGQQQDNFEGRIDSYEQEGPRQHLPEQDQACLPPRADADKFVNVYFSAIHIAYPFISESDFRQTYESFWRSSSLEDFRGPWLSLLCKCIIVDTPIIGRSSYQVGNNV</sequence>
<keyword evidence="3" id="KW-0804">Transcription</keyword>
<keyword evidence="6" id="KW-1185">Reference proteome</keyword>
<name>A0ABR0J2G7_9EURO</name>
<keyword evidence="2" id="KW-0238">DNA-binding</keyword>
<evidence type="ECO:0000256" key="1">
    <source>
        <dbReference type="ARBA" id="ARBA00023015"/>
    </source>
</evidence>